<dbReference type="AlphaFoldDB" id="X7E8F5"/>
<dbReference type="Pfam" id="PF05729">
    <property type="entry name" value="NACHT"/>
    <property type="match status" value="1"/>
</dbReference>
<dbReference type="STRING" id="1122207.MUS1_11180"/>
<accession>X7E8F5</accession>
<sequence>MEAVTTTLTMVALKQTVTYLTKKLLDTVWDHDTEAGKELLKQLSEDYTTHTYVDKYVSRQMKMRTLHSAESDVYLDEIYTPLKLKMQSNGDEIIVTDHTTLTFSNIINIVGLAGQGKSTILRKLFLEEMKNGKRFPFIIELRRVENGSILDYFKEQLIDIGLSFSDGDVELLLQSKKIVFMLDGFDEIASINRLRLLNEIIQLKTRFNCNVIVTTRPDTEICNEPNITNLRVMNLKKNDIIAILSKLDKKNNLSELPELITNNIPLQETLITPILVNLLYVCYPYLDIVPENIIDFYDKLFITLYSRHDKIKNFNRERNSKTSSIDANNIFNAFSFDSINKGALDFTEESLYNHLKSAIKLNQISLEDIEKIQKDFINITCLIQKDGFDKYVYLHKSVQEFHAAKFIASLPHKHKGKFYKKLAEVVDIEDKFDNVLQFLKKIDTDDYNSLLVIEYFNLNKLTQLEYDKKNKIIDDIIRKILISKKINFNIFDGVYDCDTMEVIANKNLLSTLSLFKEGRRMFKYEAEEIFFDHLFENVSINLKQQKFSMKKLEIPELMAIEKKSKINTREGDLDNTISVSAFDYLQASGGYEEFSNIIKTEIIQFYSDIYDPIHSKSQEVSIILDMDFDI</sequence>
<gene>
    <name evidence="2" type="ORF">MUS1_11180</name>
</gene>
<dbReference type="Gene3D" id="3.40.50.300">
    <property type="entry name" value="P-loop containing nucleotide triphosphate hydrolases"/>
    <property type="match status" value="1"/>
</dbReference>
<evidence type="ECO:0000259" key="1">
    <source>
        <dbReference type="PROSITE" id="PS50837"/>
    </source>
</evidence>
<dbReference type="InterPro" id="IPR007111">
    <property type="entry name" value="NACHT_NTPase"/>
</dbReference>
<dbReference type="PATRIC" id="fig|1122207.3.peg.1369"/>
<dbReference type="eggNOG" id="COG5635">
    <property type="taxonomic scope" value="Bacteria"/>
</dbReference>
<dbReference type="Proteomes" id="UP000054058">
    <property type="component" value="Unassembled WGS sequence"/>
</dbReference>
<dbReference type="PROSITE" id="PS50837">
    <property type="entry name" value="NACHT"/>
    <property type="match status" value="1"/>
</dbReference>
<proteinExistence type="predicted"/>
<dbReference type="InterPro" id="IPR027417">
    <property type="entry name" value="P-loop_NTPase"/>
</dbReference>
<evidence type="ECO:0000313" key="3">
    <source>
        <dbReference type="Proteomes" id="UP000054058"/>
    </source>
</evidence>
<dbReference type="PANTHER" id="PTHR46312:SF2">
    <property type="entry name" value="NUCLEOTIDE-BINDING OLIGOMERIZATION DOMAIN-CONTAINING PROTEIN 2-LIKE"/>
    <property type="match status" value="1"/>
</dbReference>
<dbReference type="SUPFAM" id="SSF52540">
    <property type="entry name" value="P-loop containing nucleoside triphosphate hydrolases"/>
    <property type="match status" value="1"/>
</dbReference>
<feature type="domain" description="NACHT" evidence="1">
    <location>
        <begin position="105"/>
        <end position="218"/>
    </location>
</feature>
<dbReference type="InterPro" id="IPR055051">
    <property type="entry name" value="SNaCT1"/>
</dbReference>
<dbReference type="PANTHER" id="PTHR46312">
    <property type="entry name" value="NACHT DOMAIN-CONTAINING PROTEIN"/>
    <property type="match status" value="1"/>
</dbReference>
<dbReference type="Pfam" id="PF22710">
    <property type="entry name" value="SNaCT1"/>
    <property type="match status" value="1"/>
</dbReference>
<name>X7E8F5_9GAMM</name>
<comment type="caution">
    <text evidence="2">The sequence shown here is derived from an EMBL/GenBank/DDBJ whole genome shotgun (WGS) entry which is preliminary data.</text>
</comment>
<protein>
    <recommendedName>
        <fullName evidence="1">NACHT domain-containing protein</fullName>
    </recommendedName>
</protein>
<dbReference type="PRINTS" id="PR00364">
    <property type="entry name" value="DISEASERSIST"/>
</dbReference>
<reference evidence="2 3" key="1">
    <citation type="submission" date="2014-01" db="EMBL/GenBank/DDBJ databases">
        <title>Marinomonas ushuaiensis DSM 15871 Genome Sequencing.</title>
        <authorList>
            <person name="Lai Q."/>
            <person name="Shao Z.S."/>
        </authorList>
    </citation>
    <scope>NUCLEOTIDE SEQUENCE [LARGE SCALE GENOMIC DNA]</scope>
    <source>
        <strain evidence="2 3">DSM 15871</strain>
    </source>
</reference>
<dbReference type="EMBL" id="JAMB01000004">
    <property type="protein sequence ID" value="ETX11408.1"/>
    <property type="molecule type" value="Genomic_DNA"/>
</dbReference>
<evidence type="ECO:0000313" key="2">
    <source>
        <dbReference type="EMBL" id="ETX11408.1"/>
    </source>
</evidence>
<keyword evidence="3" id="KW-1185">Reference proteome</keyword>
<organism evidence="2 3">
    <name type="scientific">Marinomonas ushuaiensis DSM 15871</name>
    <dbReference type="NCBI Taxonomy" id="1122207"/>
    <lineage>
        <taxon>Bacteria</taxon>
        <taxon>Pseudomonadati</taxon>
        <taxon>Pseudomonadota</taxon>
        <taxon>Gammaproteobacteria</taxon>
        <taxon>Oceanospirillales</taxon>
        <taxon>Oceanospirillaceae</taxon>
        <taxon>Marinomonas</taxon>
    </lineage>
</organism>
<dbReference type="RefSeq" id="WP_036160395.1">
    <property type="nucleotide sequence ID" value="NZ_JAMB01000004.1"/>
</dbReference>